<reference evidence="2" key="1">
    <citation type="submission" date="2021-05" db="EMBL/GenBank/DDBJ databases">
        <authorList>
            <person name="Alioto T."/>
            <person name="Alioto T."/>
            <person name="Gomez Garrido J."/>
        </authorList>
    </citation>
    <scope>NUCLEOTIDE SEQUENCE</scope>
</reference>
<organism evidence="2">
    <name type="scientific">Culex pipiens</name>
    <name type="common">House mosquito</name>
    <dbReference type="NCBI Taxonomy" id="7175"/>
    <lineage>
        <taxon>Eukaryota</taxon>
        <taxon>Metazoa</taxon>
        <taxon>Ecdysozoa</taxon>
        <taxon>Arthropoda</taxon>
        <taxon>Hexapoda</taxon>
        <taxon>Insecta</taxon>
        <taxon>Pterygota</taxon>
        <taxon>Neoptera</taxon>
        <taxon>Endopterygota</taxon>
        <taxon>Diptera</taxon>
        <taxon>Nematocera</taxon>
        <taxon>Culicoidea</taxon>
        <taxon>Culicidae</taxon>
        <taxon>Culicinae</taxon>
        <taxon>Culicini</taxon>
        <taxon>Culex</taxon>
        <taxon>Culex</taxon>
    </lineage>
</organism>
<dbReference type="EMBL" id="HBUE01139137">
    <property type="protein sequence ID" value="CAG6499914.1"/>
    <property type="molecule type" value="Transcribed_RNA"/>
</dbReference>
<evidence type="ECO:0000256" key="1">
    <source>
        <dbReference type="SAM" id="SignalP"/>
    </source>
</evidence>
<protein>
    <submittedName>
        <fullName evidence="2">(northern house mosquito) hypothetical protein</fullName>
    </submittedName>
</protein>
<evidence type="ECO:0000313" key="2">
    <source>
        <dbReference type="EMBL" id="CAG6499914.1"/>
    </source>
</evidence>
<accession>A0A8D8CSY8</accession>
<dbReference type="AlphaFoldDB" id="A0A8D8CSY8"/>
<name>A0A8D8CSY8_CULPI</name>
<keyword evidence="1" id="KW-0732">Signal</keyword>
<feature type="signal peptide" evidence="1">
    <location>
        <begin position="1"/>
        <end position="25"/>
    </location>
</feature>
<proteinExistence type="predicted"/>
<sequence>MDVSLVRTSLLVLSITCIWRREVHAMFKLIGKVPDFVPIVHGATDVSGITSWRYNGWRLQAELIVPKILNAQIVEVTQGNEVVKGQITSVRSGASDGLEIGNFITTCSIPDIADWCCHGVRCSIKRSWERSVWSKCELLCRVGKSTIS</sequence>
<feature type="chain" id="PRO_5034814229" evidence="1">
    <location>
        <begin position="26"/>
        <end position="148"/>
    </location>
</feature>